<keyword evidence="3" id="KW-1185">Reference proteome</keyword>
<protein>
    <submittedName>
        <fullName evidence="2">Uncharacterized protein</fullName>
    </submittedName>
</protein>
<gene>
    <name evidence="2" type="ORF">HNR19_003688</name>
</gene>
<dbReference type="AlphaFoldDB" id="A0A853C4F4"/>
<keyword evidence="1" id="KW-1133">Transmembrane helix</keyword>
<evidence type="ECO:0000256" key="1">
    <source>
        <dbReference type="SAM" id="Phobius"/>
    </source>
</evidence>
<accession>A0A853C4F4</accession>
<comment type="caution">
    <text evidence="2">The sequence shown here is derived from an EMBL/GenBank/DDBJ whole genome shotgun (WGS) entry which is preliminary data.</text>
</comment>
<dbReference type="EMBL" id="JACCFP010000001">
    <property type="protein sequence ID" value="NYJ02990.1"/>
    <property type="molecule type" value="Genomic_DNA"/>
</dbReference>
<dbReference type="RefSeq" id="WP_179669290.1">
    <property type="nucleotide sequence ID" value="NZ_JACCFP010000001.1"/>
</dbReference>
<keyword evidence="1" id="KW-0472">Membrane</keyword>
<feature type="transmembrane region" description="Helical" evidence="1">
    <location>
        <begin position="52"/>
        <end position="71"/>
    </location>
</feature>
<evidence type="ECO:0000313" key="2">
    <source>
        <dbReference type="EMBL" id="NYJ02990.1"/>
    </source>
</evidence>
<keyword evidence="1" id="KW-0812">Transmembrane</keyword>
<reference evidence="2 3" key="1">
    <citation type="submission" date="2020-07" db="EMBL/GenBank/DDBJ databases">
        <title>Sequencing the genomes of 1000 actinobacteria strains.</title>
        <authorList>
            <person name="Klenk H.-P."/>
        </authorList>
    </citation>
    <scope>NUCLEOTIDE SEQUENCE [LARGE SCALE GENOMIC DNA]</scope>
    <source>
        <strain evidence="2 3">DSM 103833</strain>
    </source>
</reference>
<name>A0A853C4F4_9ACTN</name>
<dbReference type="Proteomes" id="UP000530424">
    <property type="component" value="Unassembled WGS sequence"/>
</dbReference>
<evidence type="ECO:0000313" key="3">
    <source>
        <dbReference type="Proteomes" id="UP000530424"/>
    </source>
</evidence>
<proteinExistence type="predicted"/>
<sequence>MTDRTITDGGVAGLPIHEGRAELLEEIMAIPTDHQHRTSATDELAERRRNRWLPVAGAAAAVAAIAAAVAVPQLVVDDEKTAEAPAAAAPGNGEIAVLQRDDWSLDNASIDERWGGELSYVADDQSIDSTPANDWGVTLDISWVPADEYAALVEDREHITKPPGPGEPVEVLGRPGQLWSYSADDHTVVREVVGDFALELRGTGLAEADFVALLDELVAIAPADLDAHLPDDFVTDTERSAVIEEMLADVPLPDGFVTSRLDVITEVDRYQLGARVTAAVTCAWIGQFADAKQAGDQAAMDEAAEAMATSRDWAILAEMQADGDWSSVIWDYADTLAAGKVPPGHQQGLGCMHGTEE</sequence>
<organism evidence="2 3">
    <name type="scientific">Nocardioides thalensis</name>
    <dbReference type="NCBI Taxonomy" id="1914755"/>
    <lineage>
        <taxon>Bacteria</taxon>
        <taxon>Bacillati</taxon>
        <taxon>Actinomycetota</taxon>
        <taxon>Actinomycetes</taxon>
        <taxon>Propionibacteriales</taxon>
        <taxon>Nocardioidaceae</taxon>
        <taxon>Nocardioides</taxon>
    </lineage>
</organism>